<evidence type="ECO:0008006" key="4">
    <source>
        <dbReference type="Google" id="ProtNLM"/>
    </source>
</evidence>
<reference evidence="2" key="1">
    <citation type="submission" date="2023-04" db="EMBL/GenBank/DDBJ databases">
        <authorList>
            <person name="Vijverberg K."/>
            <person name="Xiong W."/>
            <person name="Schranz E."/>
        </authorList>
    </citation>
    <scope>NUCLEOTIDE SEQUENCE</scope>
</reference>
<dbReference type="AlphaFoldDB" id="A0AA35Y1M1"/>
<dbReference type="InterPro" id="IPR007612">
    <property type="entry name" value="LOR"/>
</dbReference>
<organism evidence="2 3">
    <name type="scientific">Lactuca saligna</name>
    <name type="common">Willowleaf lettuce</name>
    <dbReference type="NCBI Taxonomy" id="75948"/>
    <lineage>
        <taxon>Eukaryota</taxon>
        <taxon>Viridiplantae</taxon>
        <taxon>Streptophyta</taxon>
        <taxon>Embryophyta</taxon>
        <taxon>Tracheophyta</taxon>
        <taxon>Spermatophyta</taxon>
        <taxon>Magnoliopsida</taxon>
        <taxon>eudicotyledons</taxon>
        <taxon>Gunneridae</taxon>
        <taxon>Pentapetalae</taxon>
        <taxon>asterids</taxon>
        <taxon>campanulids</taxon>
        <taxon>Asterales</taxon>
        <taxon>Asteraceae</taxon>
        <taxon>Cichorioideae</taxon>
        <taxon>Cichorieae</taxon>
        <taxon>Lactucinae</taxon>
        <taxon>Lactuca</taxon>
    </lineage>
</organism>
<dbReference type="PANTHER" id="PTHR31087:SF122">
    <property type="entry name" value="TUBBY-LIKE PROTEIN"/>
    <property type="match status" value="1"/>
</dbReference>
<evidence type="ECO:0000256" key="1">
    <source>
        <dbReference type="ARBA" id="ARBA00005437"/>
    </source>
</evidence>
<comment type="similarity">
    <text evidence="1">Belongs to the LOR family.</text>
</comment>
<dbReference type="InterPro" id="IPR038595">
    <property type="entry name" value="LOR_sf"/>
</dbReference>
<dbReference type="Proteomes" id="UP001177003">
    <property type="component" value="Chromosome 0"/>
</dbReference>
<dbReference type="EMBL" id="OX465086">
    <property type="protein sequence ID" value="CAI9263534.1"/>
    <property type="molecule type" value="Genomic_DNA"/>
</dbReference>
<sequence length="215" mass="24418">MAQSSYAPLFSPVSVIGSQFMVPYQFDMIVDINSSGNLVITDTNHKIMLKVKPCDSSFHLQRVLLDVYDKPICMIREKIMSEHNRWNVFRGDSKSKSDIIFSTKTPSMIQSKTSVHVFLANKVSSKDVCDFKIKGSWSKKTCTVYMGDTSTTIAQMYETQTRENGEYVKDKFMVTIYPNVDYAFVMTLIAIVDAMKSSDRDDVIEEVIGNWALPL</sequence>
<dbReference type="Pfam" id="PF04525">
    <property type="entry name" value="LOR"/>
    <property type="match status" value="1"/>
</dbReference>
<dbReference type="PANTHER" id="PTHR31087">
    <property type="match status" value="1"/>
</dbReference>
<dbReference type="Gene3D" id="2.40.160.200">
    <property type="entry name" value="LURP1-related"/>
    <property type="match status" value="1"/>
</dbReference>
<proteinExistence type="inferred from homology"/>
<gene>
    <name evidence="2" type="ORF">LSALG_LOCUS4220</name>
</gene>
<accession>A0AA35Y1M1</accession>
<dbReference type="InterPro" id="IPR025659">
    <property type="entry name" value="Tubby-like_C"/>
</dbReference>
<evidence type="ECO:0000313" key="2">
    <source>
        <dbReference type="EMBL" id="CAI9263534.1"/>
    </source>
</evidence>
<dbReference type="SUPFAM" id="SSF54518">
    <property type="entry name" value="Tubby C-terminal domain-like"/>
    <property type="match status" value="1"/>
</dbReference>
<name>A0AA35Y1M1_LACSI</name>
<keyword evidence="3" id="KW-1185">Reference proteome</keyword>
<evidence type="ECO:0000313" key="3">
    <source>
        <dbReference type="Proteomes" id="UP001177003"/>
    </source>
</evidence>
<protein>
    <recommendedName>
        <fullName evidence="4">Protein LURP-one-related 15</fullName>
    </recommendedName>
</protein>